<sequence length="115" mass="12081">MRAEVKKLAEIAGTALSGYCALLPSWEHGAATPNAAKFAARSVVLRAADGGKAWRALLAIHASSYELLQLDTMEGKRSRLGAAAGYPGGKVTAVEGGNVEKRGDITSWRAELARD</sequence>
<reference evidence="1 2" key="1">
    <citation type="journal article" date="2012" name="Science">
        <title>The Paleozoic origin of enzymatic lignin decomposition reconstructed from 31 fungal genomes.</title>
        <authorList>
            <person name="Floudas D."/>
            <person name="Binder M."/>
            <person name="Riley R."/>
            <person name="Barry K."/>
            <person name="Blanchette R.A."/>
            <person name="Henrissat B."/>
            <person name="Martinez A.T."/>
            <person name="Otillar R."/>
            <person name="Spatafora J.W."/>
            <person name="Yadav J.S."/>
            <person name="Aerts A."/>
            <person name="Benoit I."/>
            <person name="Boyd A."/>
            <person name="Carlson A."/>
            <person name="Copeland A."/>
            <person name="Coutinho P.M."/>
            <person name="de Vries R.P."/>
            <person name="Ferreira P."/>
            <person name="Findley K."/>
            <person name="Foster B."/>
            <person name="Gaskell J."/>
            <person name="Glotzer D."/>
            <person name="Gorecki P."/>
            <person name="Heitman J."/>
            <person name="Hesse C."/>
            <person name="Hori C."/>
            <person name="Igarashi K."/>
            <person name="Jurgens J.A."/>
            <person name="Kallen N."/>
            <person name="Kersten P."/>
            <person name="Kohler A."/>
            <person name="Kuees U."/>
            <person name="Kumar T.K.A."/>
            <person name="Kuo A."/>
            <person name="LaButti K."/>
            <person name="Larrondo L.F."/>
            <person name="Lindquist E."/>
            <person name="Ling A."/>
            <person name="Lombard V."/>
            <person name="Lucas S."/>
            <person name="Lundell T."/>
            <person name="Martin R."/>
            <person name="McLaughlin D.J."/>
            <person name="Morgenstern I."/>
            <person name="Morin E."/>
            <person name="Murat C."/>
            <person name="Nagy L.G."/>
            <person name="Nolan M."/>
            <person name="Ohm R.A."/>
            <person name="Patyshakuliyeva A."/>
            <person name="Rokas A."/>
            <person name="Ruiz-Duenas F.J."/>
            <person name="Sabat G."/>
            <person name="Salamov A."/>
            <person name="Samejima M."/>
            <person name="Schmutz J."/>
            <person name="Slot J.C."/>
            <person name="St John F."/>
            <person name="Stenlid J."/>
            <person name="Sun H."/>
            <person name="Sun S."/>
            <person name="Syed K."/>
            <person name="Tsang A."/>
            <person name="Wiebenga A."/>
            <person name="Young D."/>
            <person name="Pisabarro A."/>
            <person name="Eastwood D.C."/>
            <person name="Martin F."/>
            <person name="Cullen D."/>
            <person name="Grigoriev I.V."/>
            <person name="Hibbett D.S."/>
        </authorList>
    </citation>
    <scope>NUCLEOTIDE SEQUENCE</scope>
    <source>
        <strain evidence="2">FP-58527</strain>
    </source>
</reference>
<dbReference type="EMBL" id="KE504203">
    <property type="protein sequence ID" value="EPS95622.1"/>
    <property type="molecule type" value="Genomic_DNA"/>
</dbReference>
<proteinExistence type="predicted"/>
<dbReference type="AlphaFoldDB" id="S8DSI7"/>
<gene>
    <name evidence="1" type="ORF">FOMPIDRAFT_94956</name>
</gene>
<organism evidence="1 2">
    <name type="scientific">Fomitopsis schrenkii</name>
    <name type="common">Brown rot fungus</name>
    <dbReference type="NCBI Taxonomy" id="2126942"/>
    <lineage>
        <taxon>Eukaryota</taxon>
        <taxon>Fungi</taxon>
        <taxon>Dikarya</taxon>
        <taxon>Basidiomycota</taxon>
        <taxon>Agaricomycotina</taxon>
        <taxon>Agaricomycetes</taxon>
        <taxon>Polyporales</taxon>
        <taxon>Fomitopsis</taxon>
    </lineage>
</organism>
<dbReference type="InParanoid" id="S8DSI7"/>
<dbReference type="HOGENOM" id="CLU_2109072_0_0_1"/>
<keyword evidence="2" id="KW-1185">Reference proteome</keyword>
<accession>S8DSI7</accession>
<evidence type="ECO:0000313" key="2">
    <source>
        <dbReference type="Proteomes" id="UP000015241"/>
    </source>
</evidence>
<protein>
    <submittedName>
        <fullName evidence="1">Uncharacterized protein</fullName>
    </submittedName>
</protein>
<evidence type="ECO:0000313" key="1">
    <source>
        <dbReference type="EMBL" id="EPS95622.1"/>
    </source>
</evidence>
<dbReference type="Proteomes" id="UP000015241">
    <property type="component" value="Unassembled WGS sequence"/>
</dbReference>
<name>S8DSI7_FOMSC</name>